<evidence type="ECO:0000256" key="3">
    <source>
        <dbReference type="PIRSR" id="PIRSR016521-1"/>
    </source>
</evidence>
<dbReference type="PIRSF" id="PIRSF016521">
    <property type="entry name" value="Acyl-CoA_hydro"/>
    <property type="match status" value="1"/>
</dbReference>
<comment type="similarity">
    <text evidence="1">Belongs to the C/M/P thioester hydrolase family.</text>
</comment>
<evidence type="ECO:0000259" key="5">
    <source>
        <dbReference type="Pfam" id="PF08840"/>
    </source>
</evidence>
<dbReference type="InterPro" id="IPR006862">
    <property type="entry name" value="Thio_Ohase/aa_AcTrfase"/>
</dbReference>
<feature type="active site" description="Charge relay system" evidence="3">
    <location>
        <position position="389"/>
    </location>
</feature>
<dbReference type="AlphaFoldDB" id="A0A6P7YZE7"/>
<dbReference type="GO" id="GO:0006637">
    <property type="term" value="P:acyl-CoA metabolic process"/>
    <property type="evidence" value="ECO:0007669"/>
    <property type="project" value="InterPro"/>
</dbReference>
<dbReference type="PANTHER" id="PTHR10824:SF17">
    <property type="entry name" value="ACYL-COENZYME A THIOESTERASE 6"/>
    <property type="match status" value="1"/>
</dbReference>
<dbReference type="FunFam" id="2.60.40.2240:FF:000001">
    <property type="entry name" value="acyl-coenzyme A thioesterase 4"/>
    <property type="match status" value="1"/>
</dbReference>
<feature type="domain" description="BAAT/Acyl-CoA thioester hydrolase C-terminal" evidence="5">
    <location>
        <begin position="233"/>
        <end position="440"/>
    </location>
</feature>
<protein>
    <submittedName>
        <fullName evidence="7">Acyl-coenzyme A thioesterase 1-like isoform X1</fullName>
    </submittedName>
</protein>
<dbReference type="RefSeq" id="XP_030070313.1">
    <property type="nucleotide sequence ID" value="XM_030214453.1"/>
</dbReference>
<sequence>MLLSWRLRKAAAGLPRWGLRPSSLMHRSASMAASLSISPSPHCLFDAPVRVQVSGLAPLQEVTLRTSLTDESGELFQSSAQYRADFNGELDLSRSPALGGSYSGVEQMGWLWALAPSKPFKRLVKRDVLSPFCLQLEVLEGHGAPGKLLCKGTNERSFLREGASRIPVREGRVRATLFLPPGAGPFPGIIDISGTGGGLPEYKASLLASHGFAALALAYYGYEDLPKNMKEFHLEYFEEAVNYMLQHPQVEGPGIGLLGHSKGGDLVIAMAAFLKGITASAIINGCVANVAAFLHYKDVTIPPLGFDTKRIKINKSGIANIVDVLNNPLEEPNRKSLIPVEKADGHFLFIVGQDDKNWKSEFFARIASDSLLEHGKNKPEIVCYPGAGHYIEPPFFPMCPASMHLLVGFPVLWGGEPRSHSLAQEDSWQKIQDFFSKHLNGQDHGTSKL</sequence>
<dbReference type="Pfam" id="PF04775">
    <property type="entry name" value="Bile_Hydr_Trans"/>
    <property type="match status" value="1"/>
</dbReference>
<dbReference type="OrthoDB" id="6347013at2759"/>
<reference evidence="7" key="1">
    <citation type="submission" date="2025-08" db="UniProtKB">
        <authorList>
            <consortium name="RefSeq"/>
        </authorList>
    </citation>
    <scope>IDENTIFICATION</scope>
</reference>
<dbReference type="InterPro" id="IPR042490">
    <property type="entry name" value="Thio_Ohase/BAAT_N"/>
</dbReference>
<dbReference type="Gene3D" id="2.60.40.2240">
    <property type="entry name" value="Acyl-CoA thioester hydrolase/BAAT N-terminal domain"/>
    <property type="match status" value="1"/>
</dbReference>
<dbReference type="KEGG" id="muo:115477527"/>
<dbReference type="SUPFAM" id="SSF53474">
    <property type="entry name" value="alpha/beta-Hydrolases"/>
    <property type="match status" value="1"/>
</dbReference>
<keyword evidence="2" id="KW-0276">Fatty acid metabolism</keyword>
<dbReference type="FunFam" id="3.40.50.1820:FF:000024">
    <property type="entry name" value="acyl-coenzyme A thioesterase 4"/>
    <property type="match status" value="1"/>
</dbReference>
<evidence type="ECO:0000256" key="1">
    <source>
        <dbReference type="ARBA" id="ARBA00006538"/>
    </source>
</evidence>
<organism evidence="6 7">
    <name type="scientific">Microcaecilia unicolor</name>
    <dbReference type="NCBI Taxonomy" id="1415580"/>
    <lineage>
        <taxon>Eukaryota</taxon>
        <taxon>Metazoa</taxon>
        <taxon>Chordata</taxon>
        <taxon>Craniata</taxon>
        <taxon>Vertebrata</taxon>
        <taxon>Euteleostomi</taxon>
        <taxon>Amphibia</taxon>
        <taxon>Gymnophiona</taxon>
        <taxon>Siphonopidae</taxon>
        <taxon>Microcaecilia</taxon>
    </lineage>
</organism>
<accession>A0A6P7YZE7</accession>
<dbReference type="InterPro" id="IPR029058">
    <property type="entry name" value="AB_hydrolase_fold"/>
</dbReference>
<gene>
    <name evidence="7" type="primary">LOC115477527</name>
</gene>
<feature type="active site" description="Charge relay system" evidence="3">
    <location>
        <position position="261"/>
    </location>
</feature>
<keyword evidence="2" id="KW-0443">Lipid metabolism</keyword>
<evidence type="ECO:0000259" key="4">
    <source>
        <dbReference type="Pfam" id="PF04775"/>
    </source>
</evidence>
<dbReference type="Gene3D" id="3.40.50.1820">
    <property type="entry name" value="alpha/beta hydrolase"/>
    <property type="match status" value="1"/>
</dbReference>
<dbReference type="GO" id="GO:0047617">
    <property type="term" value="F:fatty acyl-CoA hydrolase activity"/>
    <property type="evidence" value="ECO:0007669"/>
    <property type="project" value="TreeGrafter"/>
</dbReference>
<name>A0A6P7YZE7_9AMPH</name>
<keyword evidence="6" id="KW-1185">Reference proteome</keyword>
<dbReference type="PANTHER" id="PTHR10824">
    <property type="entry name" value="ACYL-COENZYME A THIOESTERASE-RELATED"/>
    <property type="match status" value="1"/>
</dbReference>
<dbReference type="Proteomes" id="UP000515156">
    <property type="component" value="Chromosome 9"/>
</dbReference>
<evidence type="ECO:0000256" key="2">
    <source>
        <dbReference type="ARBA" id="ARBA00022832"/>
    </source>
</evidence>
<evidence type="ECO:0000313" key="6">
    <source>
        <dbReference type="Proteomes" id="UP000515156"/>
    </source>
</evidence>
<dbReference type="Pfam" id="PF08840">
    <property type="entry name" value="BAAT_C"/>
    <property type="match status" value="1"/>
</dbReference>
<dbReference type="GO" id="GO:0006631">
    <property type="term" value="P:fatty acid metabolic process"/>
    <property type="evidence" value="ECO:0007669"/>
    <property type="project" value="UniProtKB-KW"/>
</dbReference>
<feature type="domain" description="Acyl-CoA thioester hydrolase/bile acid-CoA amino acid N-acetyltransferase" evidence="4">
    <location>
        <begin position="46"/>
        <end position="170"/>
    </location>
</feature>
<dbReference type="InterPro" id="IPR016662">
    <property type="entry name" value="Acyl-CoA_thioEstase_long-chain"/>
</dbReference>
<evidence type="ECO:0000313" key="7">
    <source>
        <dbReference type="RefSeq" id="XP_030070313.1"/>
    </source>
</evidence>
<dbReference type="FunCoup" id="A0A6P7YZE7">
    <property type="interactions" value="856"/>
</dbReference>
<feature type="active site" description="Charge relay system" evidence="3">
    <location>
        <position position="355"/>
    </location>
</feature>
<dbReference type="InParanoid" id="A0A6P7YZE7"/>
<dbReference type="GeneID" id="115477527"/>
<dbReference type="InterPro" id="IPR014940">
    <property type="entry name" value="BAAT_C"/>
</dbReference>
<proteinExistence type="inferred from homology"/>